<proteinExistence type="predicted"/>
<dbReference type="PANTHER" id="PTHR33444">
    <property type="entry name" value="SI:DKEY-19B23.12-RELATED"/>
    <property type="match status" value="1"/>
</dbReference>
<protein>
    <submittedName>
        <fullName evidence="5">Uncharacterized protein LOC111125487</fullName>
    </submittedName>
</protein>
<reference evidence="5" key="1">
    <citation type="submission" date="2025-08" db="UniProtKB">
        <authorList>
            <consortium name="RefSeq"/>
        </authorList>
    </citation>
    <scope>IDENTIFICATION</scope>
    <source>
        <tissue evidence="5">Whole sample</tissue>
    </source>
</reference>
<keyword evidence="3" id="KW-0472">Membrane</keyword>
<dbReference type="OrthoDB" id="6157510at2759"/>
<feature type="transmembrane region" description="Helical" evidence="3">
    <location>
        <begin position="205"/>
        <end position="227"/>
    </location>
</feature>
<feature type="transmembrane region" description="Helical" evidence="3">
    <location>
        <begin position="156"/>
        <end position="176"/>
    </location>
</feature>
<organism evidence="4 5">
    <name type="scientific">Crassostrea virginica</name>
    <name type="common">Eastern oyster</name>
    <dbReference type="NCBI Taxonomy" id="6565"/>
    <lineage>
        <taxon>Eukaryota</taxon>
        <taxon>Metazoa</taxon>
        <taxon>Spiralia</taxon>
        <taxon>Lophotrochozoa</taxon>
        <taxon>Mollusca</taxon>
        <taxon>Bivalvia</taxon>
        <taxon>Autobranchia</taxon>
        <taxon>Pteriomorphia</taxon>
        <taxon>Ostreida</taxon>
        <taxon>Ostreoidea</taxon>
        <taxon>Ostreidae</taxon>
        <taxon>Crassostrea</taxon>
    </lineage>
</organism>
<accession>A0A8B8DC24</accession>
<name>A0A8B8DC24_CRAVI</name>
<keyword evidence="3" id="KW-0812">Transmembrane</keyword>
<keyword evidence="3" id="KW-1133">Transmembrane helix</keyword>
<sequence>MATMDAAPPSYEEARNEGQTIKGLDPQPPRYSDPESQMPTPSEPPPSYESIYGRVKAAQLEADSKPQFFKKVMTIIMGTLGCTICLGIILAIPISMIVMGSVYYNDCPAEWRIPLYLIVGGSVGIIKNFSSLCQKLKNDRDNAEDENVKTTKVDSLLNCFLLAWFIFGNVVIYRTYGEFTPDKGVNPERYCNQTLYDYAFWLTTATYILLGSSCCCICFCGCLASLLGGEK</sequence>
<evidence type="ECO:0000313" key="4">
    <source>
        <dbReference type="Proteomes" id="UP000694844"/>
    </source>
</evidence>
<feature type="transmembrane region" description="Helical" evidence="3">
    <location>
        <begin position="75"/>
        <end position="99"/>
    </location>
</feature>
<evidence type="ECO:0000256" key="3">
    <source>
        <dbReference type="SAM" id="Phobius"/>
    </source>
</evidence>
<dbReference type="GeneID" id="111125487"/>
<feature type="transmembrane region" description="Helical" evidence="3">
    <location>
        <begin position="111"/>
        <end position="130"/>
    </location>
</feature>
<dbReference type="PANTHER" id="PTHR33444:SF2">
    <property type="entry name" value="MARVEL DOMAIN-CONTAINING PROTEIN"/>
    <property type="match status" value="1"/>
</dbReference>
<evidence type="ECO:0000313" key="5">
    <source>
        <dbReference type="RefSeq" id="XP_022325089.1"/>
    </source>
</evidence>
<dbReference type="KEGG" id="cvn:111125487"/>
<dbReference type="RefSeq" id="XP_022325089.1">
    <property type="nucleotide sequence ID" value="XM_022469381.1"/>
</dbReference>
<feature type="region of interest" description="Disordered" evidence="2">
    <location>
        <begin position="1"/>
        <end position="49"/>
    </location>
</feature>
<evidence type="ECO:0000256" key="1">
    <source>
        <dbReference type="SAM" id="Coils"/>
    </source>
</evidence>
<gene>
    <name evidence="5" type="primary">LOC111125487</name>
</gene>
<evidence type="ECO:0000256" key="2">
    <source>
        <dbReference type="SAM" id="MobiDB-lite"/>
    </source>
</evidence>
<dbReference type="Proteomes" id="UP000694844">
    <property type="component" value="Chromosome 3"/>
</dbReference>
<feature type="coiled-coil region" evidence="1">
    <location>
        <begin position="126"/>
        <end position="153"/>
    </location>
</feature>
<keyword evidence="1" id="KW-0175">Coiled coil</keyword>
<dbReference type="InterPro" id="IPR040350">
    <property type="entry name" value="TMEM272"/>
</dbReference>
<keyword evidence="4" id="KW-1185">Reference proteome</keyword>
<dbReference type="AlphaFoldDB" id="A0A8B8DC24"/>